<dbReference type="GO" id="GO:0005737">
    <property type="term" value="C:cytoplasm"/>
    <property type="evidence" value="ECO:0007669"/>
    <property type="project" value="TreeGrafter"/>
</dbReference>
<dbReference type="GO" id="GO:0061608">
    <property type="term" value="F:nuclear import signal receptor activity"/>
    <property type="evidence" value="ECO:0007669"/>
    <property type="project" value="TreeGrafter"/>
</dbReference>
<proteinExistence type="predicted"/>
<dbReference type="OrthoDB" id="1930763at2759"/>
<evidence type="ECO:0000313" key="1">
    <source>
        <dbReference type="EnsemblPlants" id="QL07p048844:mrna"/>
    </source>
</evidence>
<dbReference type="EMBL" id="LRBV02000007">
    <property type="status" value="NOT_ANNOTATED_CDS"/>
    <property type="molecule type" value="Genomic_DNA"/>
</dbReference>
<dbReference type="AlphaFoldDB" id="A0A7N2R8H5"/>
<name>A0A7N2R8H5_QUELO</name>
<reference evidence="1" key="2">
    <citation type="submission" date="2021-01" db="UniProtKB">
        <authorList>
            <consortium name="EnsemblPlants"/>
        </authorList>
    </citation>
    <scope>IDENTIFICATION</scope>
</reference>
<evidence type="ECO:0000313" key="2">
    <source>
        <dbReference type="Proteomes" id="UP000594261"/>
    </source>
</evidence>
<protein>
    <submittedName>
        <fullName evidence="1">Uncharacterized protein</fullName>
    </submittedName>
</protein>
<dbReference type="GO" id="GO:0016607">
    <property type="term" value="C:nuclear speck"/>
    <property type="evidence" value="ECO:0007669"/>
    <property type="project" value="TreeGrafter"/>
</dbReference>
<dbReference type="Gramene" id="QL07p048844:mrna">
    <property type="protein sequence ID" value="QL07p048844:mrna"/>
    <property type="gene ID" value="QL07p048844"/>
</dbReference>
<dbReference type="Proteomes" id="UP000594261">
    <property type="component" value="Chromosome 7"/>
</dbReference>
<dbReference type="PANTHER" id="PTHR37723:SF1">
    <property type="entry name" value="PROTEIN FAR-RED-ELONGATED HYPOCOTYL 1-LIKE"/>
    <property type="match status" value="1"/>
</dbReference>
<accession>A0A7N2R8H5</accession>
<dbReference type="RefSeq" id="XP_030925462.1">
    <property type="nucleotide sequence ID" value="XM_031069602.1"/>
</dbReference>
<dbReference type="InParanoid" id="A0A7N2R8H5"/>
<reference evidence="1 2" key="1">
    <citation type="journal article" date="2016" name="G3 (Bethesda)">
        <title>First Draft Assembly and Annotation of the Genome of a California Endemic Oak Quercus lobata Nee (Fagaceae).</title>
        <authorList>
            <person name="Sork V.L."/>
            <person name="Fitz-Gibbon S.T."/>
            <person name="Puiu D."/>
            <person name="Crepeau M."/>
            <person name="Gugger P.F."/>
            <person name="Sherman R."/>
            <person name="Stevens K."/>
            <person name="Langley C.H."/>
            <person name="Pellegrini M."/>
            <person name="Salzberg S.L."/>
        </authorList>
    </citation>
    <scope>NUCLEOTIDE SEQUENCE [LARGE SCALE GENOMIC DNA]</scope>
    <source>
        <strain evidence="1 2">cv. SW786</strain>
    </source>
</reference>
<dbReference type="GO" id="GO:0051457">
    <property type="term" value="P:maintenance of protein location in nucleus"/>
    <property type="evidence" value="ECO:0007669"/>
    <property type="project" value="TreeGrafter"/>
</dbReference>
<organism evidence="1 2">
    <name type="scientific">Quercus lobata</name>
    <name type="common">Valley oak</name>
    <dbReference type="NCBI Taxonomy" id="97700"/>
    <lineage>
        <taxon>Eukaryota</taxon>
        <taxon>Viridiplantae</taxon>
        <taxon>Streptophyta</taxon>
        <taxon>Embryophyta</taxon>
        <taxon>Tracheophyta</taxon>
        <taxon>Spermatophyta</taxon>
        <taxon>Magnoliopsida</taxon>
        <taxon>eudicotyledons</taxon>
        <taxon>Gunneridae</taxon>
        <taxon>Pentapetalae</taxon>
        <taxon>rosids</taxon>
        <taxon>fabids</taxon>
        <taxon>Fagales</taxon>
        <taxon>Fagaceae</taxon>
        <taxon>Quercus</taxon>
    </lineage>
</organism>
<dbReference type="OMA" id="NSFIGDA"/>
<dbReference type="InterPro" id="IPR037766">
    <property type="entry name" value="FHY1"/>
</dbReference>
<dbReference type="GeneID" id="115952427"/>
<dbReference type="FunCoup" id="A0A7N2R8H5">
    <property type="interactions" value="37"/>
</dbReference>
<dbReference type="KEGG" id="qlo:115952427"/>
<gene>
    <name evidence="1" type="primary">LOC115952427</name>
</gene>
<dbReference type="GO" id="GO:0009639">
    <property type="term" value="P:response to red or far red light"/>
    <property type="evidence" value="ECO:0007669"/>
    <property type="project" value="InterPro"/>
</dbReference>
<keyword evidence="2" id="KW-1185">Reference proteome</keyword>
<dbReference type="PANTHER" id="PTHR37723">
    <property type="entry name" value="PROTEIN FAR-RED ELONGATED HYPOCOTYL 1"/>
    <property type="match status" value="1"/>
</dbReference>
<sequence length="245" mass="27259">MNEYNENPSEINSFQVNKAFKNNVISFNKKRKLHAEQLGLPIPKHGCWDHSFASEDVTVFEKIPKAESLCTNIINRKTGGATMVNNESEPESGEGSNSFAEDLVSAMSTYDEARLQPEYANTHLSDGPSTSSVNCPSNCGKYYSLGSRKDKVAFLSGGNPSSHHDGLQAFQNAEDDLLEFGNYDADYNCLEYGESIEDILYSNGANPNKYVLSSGRWNLNQDAQSGTRKPTIDQEFEQYFSMLML</sequence>
<dbReference type="EnsemblPlants" id="QL07p048844:mrna">
    <property type="protein sequence ID" value="QL07p048844:mrna"/>
    <property type="gene ID" value="QL07p048844"/>
</dbReference>